<keyword evidence="1" id="KW-0805">Transcription regulation</keyword>
<organism evidence="6 7">
    <name type="scientific">Fonsecaea multimorphosa CBS 102226</name>
    <dbReference type="NCBI Taxonomy" id="1442371"/>
    <lineage>
        <taxon>Eukaryota</taxon>
        <taxon>Fungi</taxon>
        <taxon>Dikarya</taxon>
        <taxon>Ascomycota</taxon>
        <taxon>Pezizomycotina</taxon>
        <taxon>Eurotiomycetes</taxon>
        <taxon>Chaetothyriomycetidae</taxon>
        <taxon>Chaetothyriales</taxon>
        <taxon>Herpotrichiellaceae</taxon>
        <taxon>Fonsecaea</taxon>
    </lineage>
</organism>
<dbReference type="GO" id="GO:0005634">
    <property type="term" value="C:nucleus"/>
    <property type="evidence" value="ECO:0007669"/>
    <property type="project" value="TreeGrafter"/>
</dbReference>
<dbReference type="AlphaFoldDB" id="A0A0D2JU56"/>
<evidence type="ECO:0000313" key="6">
    <source>
        <dbReference type="EMBL" id="KIX94019.1"/>
    </source>
</evidence>
<sequence>MVQCNYYRPARNHGCAGPAGPAGPSSRDILPGLGEASDMRGGEWRQMASQIQAVMEKVDLLNEKINAISPPSSTHAGQQMVAGTHNAPEPFESRDEFAQPVSTAQLTEPEEREKSTPPLDAEDDSATIYPEYHGPTSSEFTFEVADESLTKLGVGCAFSNSHRPTKSPSLLHPPHSASAEKMLFPRLLGRDPLWTMERSDVLKYFDTFHRTIGAMYPVTNRLRLASKAQVLLDSLDVARGRPHLGGSGRLIELMLSVDTQILKIQLAIGMMTELGAAGTHRATELMQTVLDASDDSLMNVEGLGGVQLLVLTALFYYNLDDELRASRYSCLASRRCLEMGLHRRETLLKHFPGEDARKEVLRIFWSVYTLDRRSSLGLGVPFVIQDSLVDPALLSIDFDHDYLRVMIPFAKLSAKAWHMNNEFPSKEPHVVHEDIDYLDYQVRQWQKQIPVSIRYVHGQTAIPDAANSDADELQRFYLGVALCVRSNQLRNVIYRPLLQSASRINSDLEHTLTALRIAKDSLQTLSDLDATTSLLYTHATFFKHFIVSSLGNLLLIVVHAPAEYWAEIRGTLRAASMLLRKLSNRSGPVLRAWDRLKGLEDVQAKILAARRAKPAAQQELQLQQQHQPQPDQQKQQERRQEPNEKEVGYFARMRPTPTEGICGLGDNWNVGVGGGMAAGAEDYMLFDSQIRDEFAGVFDPALGLDDLCEFPFLDEGR</sequence>
<evidence type="ECO:0000256" key="3">
    <source>
        <dbReference type="ARBA" id="ARBA00023242"/>
    </source>
</evidence>
<gene>
    <name evidence="6" type="ORF">Z520_10356</name>
</gene>
<dbReference type="SMART" id="SM00906">
    <property type="entry name" value="Fungal_trans"/>
    <property type="match status" value="1"/>
</dbReference>
<dbReference type="GO" id="GO:0006351">
    <property type="term" value="P:DNA-templated transcription"/>
    <property type="evidence" value="ECO:0007669"/>
    <property type="project" value="InterPro"/>
</dbReference>
<reference evidence="6 7" key="1">
    <citation type="submission" date="2015-01" db="EMBL/GenBank/DDBJ databases">
        <title>The Genome Sequence of Fonsecaea multimorphosa CBS 102226.</title>
        <authorList>
            <consortium name="The Broad Institute Genomics Platform"/>
            <person name="Cuomo C."/>
            <person name="de Hoog S."/>
            <person name="Gorbushina A."/>
            <person name="Stielow B."/>
            <person name="Teixiera M."/>
            <person name="Abouelleil A."/>
            <person name="Chapman S.B."/>
            <person name="Priest M."/>
            <person name="Young S.K."/>
            <person name="Wortman J."/>
            <person name="Nusbaum C."/>
            <person name="Birren B."/>
        </authorList>
    </citation>
    <scope>NUCLEOTIDE SEQUENCE [LARGE SCALE GENOMIC DNA]</scope>
    <source>
        <strain evidence="6 7">CBS 102226</strain>
    </source>
</reference>
<accession>A0A0D2JU56</accession>
<keyword evidence="2" id="KW-0804">Transcription</keyword>
<name>A0A0D2JU56_9EURO</name>
<evidence type="ECO:0000259" key="5">
    <source>
        <dbReference type="SMART" id="SM00906"/>
    </source>
</evidence>
<dbReference type="OrthoDB" id="3971593at2759"/>
<evidence type="ECO:0000313" key="7">
    <source>
        <dbReference type="Proteomes" id="UP000053411"/>
    </source>
</evidence>
<feature type="compositionally biased region" description="Basic and acidic residues" evidence="4">
    <location>
        <begin position="634"/>
        <end position="647"/>
    </location>
</feature>
<dbReference type="Pfam" id="PF04082">
    <property type="entry name" value="Fungal_trans"/>
    <property type="match status" value="1"/>
</dbReference>
<protein>
    <recommendedName>
        <fullName evidence="5">Xylanolytic transcriptional activator regulatory domain-containing protein</fullName>
    </recommendedName>
</protein>
<proteinExistence type="predicted"/>
<feature type="domain" description="Xylanolytic transcriptional activator regulatory" evidence="5">
    <location>
        <begin position="325"/>
        <end position="400"/>
    </location>
</feature>
<dbReference type="CDD" id="cd12148">
    <property type="entry name" value="fungal_TF_MHR"/>
    <property type="match status" value="1"/>
</dbReference>
<evidence type="ECO:0000256" key="2">
    <source>
        <dbReference type="ARBA" id="ARBA00023163"/>
    </source>
</evidence>
<keyword evidence="3" id="KW-0539">Nucleus</keyword>
<dbReference type="VEuPathDB" id="FungiDB:Z520_10356"/>
<dbReference type="InterPro" id="IPR007219">
    <property type="entry name" value="XnlR_reg_dom"/>
</dbReference>
<evidence type="ECO:0000256" key="1">
    <source>
        <dbReference type="ARBA" id="ARBA00023015"/>
    </source>
</evidence>
<evidence type="ECO:0000256" key="4">
    <source>
        <dbReference type="SAM" id="MobiDB-lite"/>
    </source>
</evidence>
<feature type="region of interest" description="Disordered" evidence="4">
    <location>
        <begin position="617"/>
        <end position="647"/>
    </location>
</feature>
<dbReference type="PANTHER" id="PTHR47424:SF5">
    <property type="entry name" value="ZN(II)2CYS6 TRANSCRIPTION FACTOR (EUROFUNG)"/>
    <property type="match status" value="1"/>
</dbReference>
<dbReference type="GeneID" id="27716102"/>
<feature type="region of interest" description="Disordered" evidence="4">
    <location>
        <begin position="67"/>
        <end position="132"/>
    </location>
</feature>
<dbReference type="InterPro" id="IPR051127">
    <property type="entry name" value="Fungal_SecMet_Regulators"/>
</dbReference>
<dbReference type="RefSeq" id="XP_016628142.1">
    <property type="nucleotide sequence ID" value="XM_016780849.1"/>
</dbReference>
<dbReference type="GO" id="GO:0000435">
    <property type="term" value="P:positive regulation of transcription from RNA polymerase II promoter by galactose"/>
    <property type="evidence" value="ECO:0007669"/>
    <property type="project" value="TreeGrafter"/>
</dbReference>
<dbReference type="STRING" id="1442371.A0A0D2JU56"/>
<dbReference type="GO" id="GO:0008270">
    <property type="term" value="F:zinc ion binding"/>
    <property type="evidence" value="ECO:0007669"/>
    <property type="project" value="InterPro"/>
</dbReference>
<keyword evidence="7" id="KW-1185">Reference proteome</keyword>
<dbReference type="PANTHER" id="PTHR47424">
    <property type="entry name" value="REGULATORY PROTEIN GAL4"/>
    <property type="match status" value="1"/>
</dbReference>
<dbReference type="Proteomes" id="UP000053411">
    <property type="component" value="Unassembled WGS sequence"/>
</dbReference>
<feature type="compositionally biased region" description="Low complexity" evidence="4">
    <location>
        <begin position="617"/>
        <end position="633"/>
    </location>
</feature>
<dbReference type="EMBL" id="KN848090">
    <property type="protein sequence ID" value="KIX94019.1"/>
    <property type="molecule type" value="Genomic_DNA"/>
</dbReference>
<dbReference type="GO" id="GO:0000981">
    <property type="term" value="F:DNA-binding transcription factor activity, RNA polymerase II-specific"/>
    <property type="evidence" value="ECO:0007669"/>
    <property type="project" value="TreeGrafter"/>
</dbReference>
<dbReference type="GO" id="GO:0000978">
    <property type="term" value="F:RNA polymerase II cis-regulatory region sequence-specific DNA binding"/>
    <property type="evidence" value="ECO:0007669"/>
    <property type="project" value="TreeGrafter"/>
</dbReference>